<protein>
    <submittedName>
        <fullName evidence="7">Sigma-70 family RNA polymerase sigma factor</fullName>
    </submittedName>
</protein>
<dbReference type="PANTHER" id="PTHR43133:SF63">
    <property type="entry name" value="RNA POLYMERASE SIGMA FACTOR FECI-RELATED"/>
    <property type="match status" value="1"/>
</dbReference>
<dbReference type="Pfam" id="PF04542">
    <property type="entry name" value="Sigma70_r2"/>
    <property type="match status" value="1"/>
</dbReference>
<dbReference type="InterPro" id="IPR013325">
    <property type="entry name" value="RNA_pol_sigma_r2"/>
</dbReference>
<gene>
    <name evidence="7" type="ORF">PBT88_01595</name>
</gene>
<dbReference type="InterPro" id="IPR036388">
    <property type="entry name" value="WH-like_DNA-bd_sf"/>
</dbReference>
<proteinExistence type="inferred from homology"/>
<dbReference type="SUPFAM" id="SSF88946">
    <property type="entry name" value="Sigma2 domain of RNA polymerase sigma factors"/>
    <property type="match status" value="1"/>
</dbReference>
<dbReference type="Pfam" id="PF08281">
    <property type="entry name" value="Sigma70_r4_2"/>
    <property type="match status" value="1"/>
</dbReference>
<accession>A0ABY7NMX4</accession>
<dbReference type="SUPFAM" id="SSF88659">
    <property type="entry name" value="Sigma3 and sigma4 domains of RNA polymerase sigma factors"/>
    <property type="match status" value="1"/>
</dbReference>
<dbReference type="PANTHER" id="PTHR43133">
    <property type="entry name" value="RNA POLYMERASE ECF-TYPE SIGMA FACTO"/>
    <property type="match status" value="1"/>
</dbReference>
<dbReference type="Gene3D" id="1.10.10.10">
    <property type="entry name" value="Winged helix-like DNA-binding domain superfamily/Winged helix DNA-binding domain"/>
    <property type="match status" value="1"/>
</dbReference>
<dbReference type="InterPro" id="IPR013324">
    <property type="entry name" value="RNA_pol_sigma_r3/r4-like"/>
</dbReference>
<evidence type="ECO:0000313" key="8">
    <source>
        <dbReference type="Proteomes" id="UP001210865"/>
    </source>
</evidence>
<evidence type="ECO:0000256" key="1">
    <source>
        <dbReference type="ARBA" id="ARBA00010641"/>
    </source>
</evidence>
<keyword evidence="3" id="KW-0731">Sigma factor</keyword>
<keyword evidence="4" id="KW-0804">Transcription</keyword>
<name>A0ABY7NMX4_9SPHN</name>
<dbReference type="RefSeq" id="WP_270077508.1">
    <property type="nucleotide sequence ID" value="NZ_CP115174.1"/>
</dbReference>
<keyword evidence="8" id="KW-1185">Reference proteome</keyword>
<dbReference type="CDD" id="cd06171">
    <property type="entry name" value="Sigma70_r4"/>
    <property type="match status" value="1"/>
</dbReference>
<dbReference type="Gene3D" id="1.10.1740.10">
    <property type="match status" value="1"/>
</dbReference>
<evidence type="ECO:0000313" key="7">
    <source>
        <dbReference type="EMBL" id="WBO22868.1"/>
    </source>
</evidence>
<evidence type="ECO:0000259" key="6">
    <source>
        <dbReference type="Pfam" id="PF08281"/>
    </source>
</evidence>
<dbReference type="Proteomes" id="UP001210865">
    <property type="component" value="Chromosome"/>
</dbReference>
<keyword evidence="2" id="KW-0805">Transcription regulation</keyword>
<feature type="domain" description="RNA polymerase sigma-70 region 2" evidence="5">
    <location>
        <begin position="27"/>
        <end position="89"/>
    </location>
</feature>
<dbReference type="EMBL" id="CP115174">
    <property type="protein sequence ID" value="WBO22868.1"/>
    <property type="molecule type" value="Genomic_DNA"/>
</dbReference>
<sequence length="192" mass="21871">MPDAAKQLRLPEAPEPRPLATLEIVFRDQRRGLHRYFRRKLGDDGAADLVQDAFARAMAAPQFASVDNPAAYIWRIAHNLMADHGRRRKTGLLDCLNLDDQPDPVAPPEQAWRIEAEELLGHIVSGLPKRAREAFLMRCGQGLSYRQISERLGISVKGVEYHLAHARRRCRRVLALLESDTPLKRLADRQKR</sequence>
<dbReference type="InterPro" id="IPR039425">
    <property type="entry name" value="RNA_pol_sigma-70-like"/>
</dbReference>
<evidence type="ECO:0000256" key="2">
    <source>
        <dbReference type="ARBA" id="ARBA00023015"/>
    </source>
</evidence>
<evidence type="ECO:0000256" key="3">
    <source>
        <dbReference type="ARBA" id="ARBA00023082"/>
    </source>
</evidence>
<comment type="similarity">
    <text evidence="1">Belongs to the sigma-70 factor family. ECF subfamily.</text>
</comment>
<dbReference type="NCBIfam" id="TIGR02937">
    <property type="entry name" value="sigma70-ECF"/>
    <property type="match status" value="1"/>
</dbReference>
<evidence type="ECO:0000259" key="5">
    <source>
        <dbReference type="Pfam" id="PF04542"/>
    </source>
</evidence>
<dbReference type="InterPro" id="IPR007627">
    <property type="entry name" value="RNA_pol_sigma70_r2"/>
</dbReference>
<feature type="domain" description="RNA polymerase sigma factor 70 region 4 type 2" evidence="6">
    <location>
        <begin position="119"/>
        <end position="170"/>
    </location>
</feature>
<dbReference type="InterPro" id="IPR013249">
    <property type="entry name" value="RNA_pol_sigma70_r4_t2"/>
</dbReference>
<reference evidence="7 8" key="1">
    <citation type="submission" date="2022-12" db="EMBL/GenBank/DDBJ databases">
        <title>Sphingomonas abieness sp. nov., an endophytic bacterium isolated from Abies koreana.</title>
        <authorList>
            <person name="Jiang L."/>
            <person name="Lee J."/>
        </authorList>
    </citation>
    <scope>NUCLEOTIDE SEQUENCE [LARGE SCALE GENOMIC DNA]</scope>
    <source>
        <strain evidence="8">PAMB 00755</strain>
    </source>
</reference>
<organism evidence="7 8">
    <name type="scientific">Sphingomonas abietis</name>
    <dbReference type="NCBI Taxonomy" id="3012344"/>
    <lineage>
        <taxon>Bacteria</taxon>
        <taxon>Pseudomonadati</taxon>
        <taxon>Pseudomonadota</taxon>
        <taxon>Alphaproteobacteria</taxon>
        <taxon>Sphingomonadales</taxon>
        <taxon>Sphingomonadaceae</taxon>
        <taxon>Sphingomonas</taxon>
    </lineage>
</organism>
<evidence type="ECO:0000256" key="4">
    <source>
        <dbReference type="ARBA" id="ARBA00023163"/>
    </source>
</evidence>
<dbReference type="InterPro" id="IPR014284">
    <property type="entry name" value="RNA_pol_sigma-70_dom"/>
</dbReference>